<reference evidence="2 3" key="1">
    <citation type="journal article" date="2009" name="Stand. Genomic Sci.">
        <title>Complete genome sequence of Pirellula staleyi type strain (ATCC 27377).</title>
        <authorList>
            <person name="Clum A."/>
            <person name="Tindall B.J."/>
            <person name="Sikorski J."/>
            <person name="Ivanova N."/>
            <person name="Mavrommatis K."/>
            <person name="Lucas S."/>
            <person name="Glavina del Rio T."/>
            <person name="Nolan M."/>
            <person name="Chen F."/>
            <person name="Tice H."/>
            <person name="Pitluck S."/>
            <person name="Cheng J.F."/>
            <person name="Chertkov O."/>
            <person name="Brettin T."/>
            <person name="Han C."/>
            <person name="Detter J.C."/>
            <person name="Kuske C."/>
            <person name="Bruce D."/>
            <person name="Goodwin L."/>
            <person name="Ovchinikova G."/>
            <person name="Pati A."/>
            <person name="Mikhailova N."/>
            <person name="Chen A."/>
            <person name="Palaniappan K."/>
            <person name="Land M."/>
            <person name="Hauser L."/>
            <person name="Chang Y.J."/>
            <person name="Jeffries C.D."/>
            <person name="Chain P."/>
            <person name="Rohde M."/>
            <person name="Goker M."/>
            <person name="Bristow J."/>
            <person name="Eisen J.A."/>
            <person name="Markowitz V."/>
            <person name="Hugenholtz P."/>
            <person name="Kyrpides N.C."/>
            <person name="Klenk H.P."/>
            <person name="Lapidus A."/>
        </authorList>
    </citation>
    <scope>NUCLEOTIDE SEQUENCE [LARGE SCALE GENOMIC DNA]</scope>
    <source>
        <strain evidence="3">ATCC 27377 / DSM 6068 / ICPB 4128</strain>
    </source>
</reference>
<dbReference type="KEGG" id="psl:Psta_1287"/>
<dbReference type="eggNOG" id="ENOG502ZVD2">
    <property type="taxonomic scope" value="Bacteria"/>
</dbReference>
<evidence type="ECO:0000313" key="2">
    <source>
        <dbReference type="EMBL" id="ADB15965.1"/>
    </source>
</evidence>
<protein>
    <submittedName>
        <fullName evidence="2">Uncharacterized protein</fullName>
    </submittedName>
</protein>
<gene>
    <name evidence="2" type="ordered locus">Psta_1287</name>
</gene>
<proteinExistence type="predicted"/>
<organism evidence="2 3">
    <name type="scientific">Pirellula staleyi (strain ATCC 27377 / DSM 6068 / ICPB 4128)</name>
    <name type="common">Pirella staleyi</name>
    <dbReference type="NCBI Taxonomy" id="530564"/>
    <lineage>
        <taxon>Bacteria</taxon>
        <taxon>Pseudomonadati</taxon>
        <taxon>Planctomycetota</taxon>
        <taxon>Planctomycetia</taxon>
        <taxon>Pirellulales</taxon>
        <taxon>Pirellulaceae</taxon>
        <taxon>Pirellula</taxon>
    </lineage>
</organism>
<evidence type="ECO:0000313" key="3">
    <source>
        <dbReference type="Proteomes" id="UP000001887"/>
    </source>
</evidence>
<dbReference type="EMBL" id="CP001848">
    <property type="protein sequence ID" value="ADB15965.1"/>
    <property type="molecule type" value="Genomic_DNA"/>
</dbReference>
<evidence type="ECO:0000256" key="1">
    <source>
        <dbReference type="SAM" id="Phobius"/>
    </source>
</evidence>
<dbReference type="AlphaFoldDB" id="D2QW90"/>
<keyword evidence="1" id="KW-0472">Membrane</keyword>
<feature type="transmembrane region" description="Helical" evidence="1">
    <location>
        <begin position="67"/>
        <end position="92"/>
    </location>
</feature>
<name>D2QW90_PIRSD</name>
<keyword evidence="3" id="KW-1185">Reference proteome</keyword>
<keyword evidence="1" id="KW-0812">Transmembrane</keyword>
<sequence>MDESTQIILSILLVILNIPVYLFLGWIVFDTGARAADTLYDTVVSILKIIFIPKLVRVLFEMDDDNAVGLIPIAVFLIACVAITAGEMYLIYTFFLKA</sequence>
<dbReference type="Proteomes" id="UP000001887">
    <property type="component" value="Chromosome"/>
</dbReference>
<accession>D2QW90</accession>
<dbReference type="HOGENOM" id="CLU_2393938_0_0_0"/>
<keyword evidence="1" id="KW-1133">Transmembrane helix</keyword>
<feature type="transmembrane region" description="Helical" evidence="1">
    <location>
        <begin position="7"/>
        <end position="27"/>
    </location>
</feature>